<feature type="domain" description="WLM" evidence="2">
    <location>
        <begin position="50"/>
        <end position="312"/>
    </location>
</feature>
<feature type="compositionally biased region" description="Polar residues" evidence="1">
    <location>
        <begin position="35"/>
        <end position="51"/>
    </location>
</feature>
<feature type="compositionally biased region" description="Basic and acidic residues" evidence="1">
    <location>
        <begin position="299"/>
        <end position="320"/>
    </location>
</feature>
<evidence type="ECO:0000259" key="2">
    <source>
        <dbReference type="PROSITE" id="PS51397"/>
    </source>
</evidence>
<evidence type="ECO:0000256" key="1">
    <source>
        <dbReference type="SAM" id="MobiDB-lite"/>
    </source>
</evidence>
<protein>
    <recommendedName>
        <fullName evidence="2">WLM domain-containing protein</fullName>
    </recommendedName>
</protein>
<gene>
    <name evidence="3" type="ORF">CAUS1442_LOCUS3209</name>
</gene>
<dbReference type="EMBL" id="HBEF01005202">
    <property type="protein sequence ID" value="CAD8331110.1"/>
    <property type="molecule type" value="Transcribed_RNA"/>
</dbReference>
<evidence type="ECO:0000313" key="3">
    <source>
        <dbReference type="EMBL" id="CAD8331110.1"/>
    </source>
</evidence>
<dbReference type="PANTHER" id="PTHR47795:SF1">
    <property type="entry name" value="DNA-DEPENDENT METALLOPROTEASE WSS1 HOMOLOG 2"/>
    <property type="match status" value="1"/>
</dbReference>
<dbReference type="InterPro" id="IPR013536">
    <property type="entry name" value="WLM_dom"/>
</dbReference>
<feature type="region of interest" description="Disordered" evidence="1">
    <location>
        <begin position="292"/>
        <end position="320"/>
    </location>
</feature>
<feature type="region of interest" description="Disordered" evidence="1">
    <location>
        <begin position="28"/>
        <end position="51"/>
    </location>
</feature>
<dbReference type="PROSITE" id="PS51397">
    <property type="entry name" value="WLM"/>
    <property type="match status" value="1"/>
</dbReference>
<proteinExistence type="predicted"/>
<reference evidence="3" key="1">
    <citation type="submission" date="2021-01" db="EMBL/GenBank/DDBJ databases">
        <authorList>
            <person name="Corre E."/>
            <person name="Pelletier E."/>
            <person name="Niang G."/>
            <person name="Scheremetjew M."/>
            <person name="Finn R."/>
            <person name="Kale V."/>
            <person name="Holt S."/>
            <person name="Cochrane G."/>
            <person name="Meng A."/>
            <person name="Brown T."/>
            <person name="Cohen L."/>
        </authorList>
    </citation>
    <scope>NUCLEOTIDE SEQUENCE</scope>
    <source>
        <strain evidence="3">CCMP3328</strain>
    </source>
</reference>
<dbReference type="AlphaFoldDB" id="A0A7R9WPJ7"/>
<accession>A0A7R9WPJ7</accession>
<dbReference type="Pfam" id="PF08325">
    <property type="entry name" value="WLM"/>
    <property type="match status" value="1"/>
</dbReference>
<sequence>MALVTPLQVANEIADKQSDPTIRGFDKEAERTQQQHKANARSSKQHWGSNTAQDRQYRFVQIEACTWHSFGHRPTESTPHAFEAFALLEKLSTDPGMVAIMRERELVVNTLGEMDPVDDRLMQKKQQQGGCLLGYNTNHGLRIDIKLRTDDLASLRPYHELAATLIHELSHNWVGEHNLLFWTNYAQMRAEYLYMHRNLQTSLLYRVQGKTTAQIAGWSKEALQNIPESILNELTREMAQHGLHPRMIENAIRVRCAELERENKMPPISGGQRLGGGGAAAADNVNANAAVSTNQAMSARERALAAAERRAREQRERSNK</sequence>
<name>A0A7R9WPJ7_9STRA</name>
<dbReference type="PANTHER" id="PTHR47795">
    <property type="entry name" value="UBIQUITIN AND WLM DOMAIN-CONTAINING METALLOPROTEASE SPCC1442.07C"/>
    <property type="match status" value="1"/>
</dbReference>
<organism evidence="3">
    <name type="scientific">Craspedostauros australis</name>
    <dbReference type="NCBI Taxonomy" id="1486917"/>
    <lineage>
        <taxon>Eukaryota</taxon>
        <taxon>Sar</taxon>
        <taxon>Stramenopiles</taxon>
        <taxon>Ochrophyta</taxon>
        <taxon>Bacillariophyta</taxon>
        <taxon>Bacillariophyceae</taxon>
        <taxon>Bacillariophycidae</taxon>
        <taxon>Naviculales</taxon>
        <taxon>Naviculaceae</taxon>
        <taxon>Craspedostauros</taxon>
    </lineage>
</organism>